<proteinExistence type="predicted"/>
<evidence type="ECO:0000313" key="1">
    <source>
        <dbReference type="EMBL" id="QLQ80012.1"/>
    </source>
</evidence>
<dbReference type="EMBL" id="CP059270">
    <property type="protein sequence ID" value="QLQ80012.1"/>
    <property type="molecule type" value="Genomic_DNA"/>
</dbReference>
<keyword evidence="2" id="KW-1185">Reference proteome</keyword>
<protein>
    <recommendedName>
        <fullName evidence="3">DEAD/DEAH box helicase domain-containing protein</fullName>
    </recommendedName>
</protein>
<organism evidence="1 2">
    <name type="scientific">Torulaspora globosa</name>
    <dbReference type="NCBI Taxonomy" id="48254"/>
    <lineage>
        <taxon>Eukaryota</taxon>
        <taxon>Fungi</taxon>
        <taxon>Dikarya</taxon>
        <taxon>Ascomycota</taxon>
        <taxon>Saccharomycotina</taxon>
        <taxon>Saccharomycetes</taxon>
        <taxon>Saccharomycetales</taxon>
        <taxon>Saccharomycetaceae</taxon>
        <taxon>Torulaspora</taxon>
    </lineage>
</organism>
<evidence type="ECO:0000313" key="2">
    <source>
        <dbReference type="Proteomes" id="UP000510647"/>
    </source>
</evidence>
<evidence type="ECO:0008006" key="3">
    <source>
        <dbReference type="Google" id="ProtNLM"/>
    </source>
</evidence>
<reference evidence="1 2" key="1">
    <citation type="submission" date="2020-06" db="EMBL/GenBank/DDBJ databases">
        <title>The yeast mating-type switching endonuclease HO is a domesticated member of an unorthodox homing genetic element family.</title>
        <authorList>
            <person name="Coughlan A.Y."/>
            <person name="Lombardi L."/>
            <person name="Braun-Galleani S."/>
            <person name="Martos A.R."/>
            <person name="Galeote V."/>
            <person name="Bigey F."/>
            <person name="Dequin S."/>
            <person name="Byrne K.P."/>
            <person name="Wolfe K.H."/>
        </authorList>
    </citation>
    <scope>NUCLEOTIDE SEQUENCE [LARGE SCALE GENOMIC DNA]</scope>
    <source>
        <strain evidence="1 2">CBS2947</strain>
    </source>
</reference>
<sequence length="289" mass="32427">MDIQNVALRSDVTRQAVSRTALQTYLFLDSSVGDFIKYSMFRKFLLKFPQGDRNKLTFRELRQAMKAVIYYADAHVSTALPDSMASEVMAGHSAKTGLTVYGMDDWSLAHVSGTTATVLQERASERWISWLGLEKMLPWKSEGSNGNSNGDDAVEIAEDVEETVVENTESNRPVNNSWPFKARPTEFRDPGDLFIAGRNLFGPDFHFRDSKQESPCMEIYMYQRPSLIVHAGPGYGKTELFQLPLAALASKTTCKYVSFVFVPYTVLLTACIARLQEATVCRCQTLKIS</sequence>
<dbReference type="OrthoDB" id="10563129at2759"/>
<accession>A0A7H9HUH7</accession>
<dbReference type="Proteomes" id="UP000510647">
    <property type="component" value="Chromosome 4"/>
</dbReference>
<dbReference type="AlphaFoldDB" id="A0A7H9HUH7"/>
<name>A0A7H9HUH7_9SACH</name>
<gene>
    <name evidence="1" type="ORF">HG537_0D00100</name>
</gene>